<evidence type="ECO:0000313" key="2">
    <source>
        <dbReference type="Proteomes" id="UP001054889"/>
    </source>
</evidence>
<keyword evidence="2" id="KW-1185">Reference proteome</keyword>
<reference evidence="1" key="2">
    <citation type="submission" date="2021-12" db="EMBL/GenBank/DDBJ databases">
        <title>Resequencing data analysis of finger millet.</title>
        <authorList>
            <person name="Hatakeyama M."/>
            <person name="Aluri S."/>
            <person name="Balachadran M.T."/>
            <person name="Sivarajan S.R."/>
            <person name="Poveda L."/>
            <person name="Shimizu-Inatsugi R."/>
            <person name="Schlapbach R."/>
            <person name="Sreeman S.M."/>
            <person name="Shimizu K.K."/>
        </authorList>
    </citation>
    <scope>NUCLEOTIDE SEQUENCE</scope>
</reference>
<comment type="caution">
    <text evidence="1">The sequence shown here is derived from an EMBL/GenBank/DDBJ whole genome shotgun (WGS) entry which is preliminary data.</text>
</comment>
<dbReference type="AlphaFoldDB" id="A0AAV5F489"/>
<dbReference type="EMBL" id="BQKI01000081">
    <property type="protein sequence ID" value="GJN29912.1"/>
    <property type="molecule type" value="Genomic_DNA"/>
</dbReference>
<evidence type="ECO:0000313" key="1">
    <source>
        <dbReference type="EMBL" id="GJN29912.1"/>
    </source>
</evidence>
<gene>
    <name evidence="1" type="primary">gb18175</name>
    <name evidence="1" type="ORF">PR202_gb18175</name>
</gene>
<accession>A0AAV5F489</accession>
<organism evidence="1 2">
    <name type="scientific">Eleusine coracana subsp. coracana</name>
    <dbReference type="NCBI Taxonomy" id="191504"/>
    <lineage>
        <taxon>Eukaryota</taxon>
        <taxon>Viridiplantae</taxon>
        <taxon>Streptophyta</taxon>
        <taxon>Embryophyta</taxon>
        <taxon>Tracheophyta</taxon>
        <taxon>Spermatophyta</taxon>
        <taxon>Magnoliopsida</taxon>
        <taxon>Liliopsida</taxon>
        <taxon>Poales</taxon>
        <taxon>Poaceae</taxon>
        <taxon>PACMAD clade</taxon>
        <taxon>Chloridoideae</taxon>
        <taxon>Cynodonteae</taxon>
        <taxon>Eleusininae</taxon>
        <taxon>Eleusine</taxon>
    </lineage>
</organism>
<proteinExistence type="predicted"/>
<reference evidence="1" key="1">
    <citation type="journal article" date="2018" name="DNA Res.">
        <title>Multiple hybrid de novo genome assembly of finger millet, an orphan allotetraploid crop.</title>
        <authorList>
            <person name="Hatakeyama M."/>
            <person name="Aluri S."/>
            <person name="Balachadran M.T."/>
            <person name="Sivarajan S.R."/>
            <person name="Patrignani A."/>
            <person name="Gruter S."/>
            <person name="Poveda L."/>
            <person name="Shimizu-Inatsugi R."/>
            <person name="Baeten J."/>
            <person name="Francoijs K.J."/>
            <person name="Nataraja K.N."/>
            <person name="Reddy Y.A.N."/>
            <person name="Phadnis S."/>
            <person name="Ravikumar R.L."/>
            <person name="Schlapbach R."/>
            <person name="Sreeman S.M."/>
            <person name="Shimizu K.K."/>
        </authorList>
    </citation>
    <scope>NUCLEOTIDE SEQUENCE</scope>
</reference>
<dbReference type="Proteomes" id="UP001054889">
    <property type="component" value="Unassembled WGS sequence"/>
</dbReference>
<protein>
    <submittedName>
        <fullName evidence="1">Uncharacterized protein</fullName>
    </submittedName>
</protein>
<name>A0AAV5F489_ELECO</name>
<sequence length="88" mass="9424">MEWVTVQHLDLRHAGGRRRGASARPMQPHAAAFRASQAIVAVAIGTHVVEFDALTGSKIASLDLGARVVRMAYSPTTSHIVIAILEIP</sequence>